<protein>
    <submittedName>
        <fullName evidence="8 10">Uncharacterized protein</fullName>
    </submittedName>
</protein>
<evidence type="ECO:0000256" key="6">
    <source>
        <dbReference type="ARBA" id="ARBA00023163"/>
    </source>
</evidence>
<evidence type="ECO:0000256" key="7">
    <source>
        <dbReference type="ARBA" id="ARBA00023242"/>
    </source>
</evidence>
<dbReference type="GO" id="GO:0008270">
    <property type="term" value="F:zinc ion binding"/>
    <property type="evidence" value="ECO:0007669"/>
    <property type="project" value="UniProtKB-KW"/>
</dbReference>
<dbReference type="AlphaFoldDB" id="A0A183A1H5"/>
<proteinExistence type="predicted"/>
<evidence type="ECO:0000313" key="10">
    <source>
        <dbReference type="WBParaSite" id="ECPE_0000081001-mRNA-1"/>
    </source>
</evidence>
<organism evidence="10">
    <name type="scientific">Echinostoma caproni</name>
    <dbReference type="NCBI Taxonomy" id="27848"/>
    <lineage>
        <taxon>Eukaryota</taxon>
        <taxon>Metazoa</taxon>
        <taxon>Spiralia</taxon>
        <taxon>Lophotrochozoa</taxon>
        <taxon>Platyhelminthes</taxon>
        <taxon>Trematoda</taxon>
        <taxon>Digenea</taxon>
        <taxon>Plagiorchiida</taxon>
        <taxon>Echinostomata</taxon>
        <taxon>Echinostomatoidea</taxon>
        <taxon>Echinostomatidae</taxon>
        <taxon>Echinostoma</taxon>
    </lineage>
</organism>
<dbReference type="OrthoDB" id="787137at2759"/>
<dbReference type="PROSITE" id="PS51802">
    <property type="entry name" value="ZF_CCHHC"/>
    <property type="match status" value="1"/>
</dbReference>
<dbReference type="InterPro" id="IPR002515">
    <property type="entry name" value="Znf_C2H2C"/>
</dbReference>
<keyword evidence="3" id="KW-0863">Zinc-finger</keyword>
<dbReference type="GO" id="GO:0006355">
    <property type="term" value="P:regulation of DNA-templated transcription"/>
    <property type="evidence" value="ECO:0007669"/>
    <property type="project" value="InterPro"/>
</dbReference>
<keyword evidence="4" id="KW-0862">Zinc</keyword>
<evidence type="ECO:0000256" key="5">
    <source>
        <dbReference type="ARBA" id="ARBA00023015"/>
    </source>
</evidence>
<accession>A0A183A1H5</accession>
<keyword evidence="6" id="KW-0804">Transcription</keyword>
<reference evidence="10" key="1">
    <citation type="submission" date="2016-06" db="UniProtKB">
        <authorList>
            <consortium name="WormBaseParasite"/>
        </authorList>
    </citation>
    <scope>IDENTIFICATION</scope>
</reference>
<keyword evidence="9" id="KW-1185">Reference proteome</keyword>
<reference evidence="8 9" key="2">
    <citation type="submission" date="2018-11" db="EMBL/GenBank/DDBJ databases">
        <authorList>
            <consortium name="Pathogen Informatics"/>
        </authorList>
    </citation>
    <scope>NUCLEOTIDE SEQUENCE [LARGE SCALE GENOMIC DNA]</scope>
    <source>
        <strain evidence="8 9">Egypt</strain>
    </source>
</reference>
<keyword evidence="2" id="KW-0479">Metal-binding</keyword>
<evidence type="ECO:0000256" key="2">
    <source>
        <dbReference type="ARBA" id="ARBA00022723"/>
    </source>
</evidence>
<dbReference type="EMBL" id="UZAN01003361">
    <property type="protein sequence ID" value="VDP29349.1"/>
    <property type="molecule type" value="Genomic_DNA"/>
</dbReference>
<evidence type="ECO:0000256" key="1">
    <source>
        <dbReference type="ARBA" id="ARBA00004123"/>
    </source>
</evidence>
<comment type="subcellular location">
    <subcellularLocation>
        <location evidence="1">Nucleus</location>
    </subcellularLocation>
</comment>
<evidence type="ECO:0000313" key="9">
    <source>
        <dbReference type="Proteomes" id="UP000272942"/>
    </source>
</evidence>
<evidence type="ECO:0000313" key="8">
    <source>
        <dbReference type="EMBL" id="VDP29349.1"/>
    </source>
</evidence>
<keyword evidence="7" id="KW-0539">Nucleus</keyword>
<dbReference type="GO" id="GO:0005634">
    <property type="term" value="C:nucleus"/>
    <property type="evidence" value="ECO:0007669"/>
    <property type="project" value="UniProtKB-SubCell"/>
</dbReference>
<gene>
    <name evidence="8" type="ORF">ECPE_LOCUS810</name>
</gene>
<name>A0A183A1H5_9TREM</name>
<sequence>MGKLTGGSKLRKRRKAVTSNQRIISWARKRKHLAQNACVPQRIPLSCPLVGCNGTGHVNGIDLSHVTLCGCPSYHNVTFEKWAEMRAREEGLVSPVQIYPRNTTPVSSPAKLAKMHPAERAHQFWTSRTEPSLEGLASPMEVYQFRCAQQRLMYDKVSASEVLQFFRLRPSLLYMIGSISMHCKFGMLILGQNSCE</sequence>
<keyword evidence="5" id="KW-0805">Transcription regulation</keyword>
<dbReference type="InterPro" id="IPR036060">
    <property type="entry name" value="Znf_C2H2C_sf"/>
</dbReference>
<dbReference type="SUPFAM" id="SSF103637">
    <property type="entry name" value="CCHHC domain"/>
    <property type="match status" value="1"/>
</dbReference>
<dbReference type="Proteomes" id="UP000272942">
    <property type="component" value="Unassembled WGS sequence"/>
</dbReference>
<evidence type="ECO:0000256" key="3">
    <source>
        <dbReference type="ARBA" id="ARBA00022771"/>
    </source>
</evidence>
<dbReference type="WBParaSite" id="ECPE_0000081001-mRNA-1">
    <property type="protein sequence ID" value="ECPE_0000081001-mRNA-1"/>
    <property type="gene ID" value="ECPE_0000081001"/>
</dbReference>
<evidence type="ECO:0000256" key="4">
    <source>
        <dbReference type="ARBA" id="ARBA00022833"/>
    </source>
</evidence>
<dbReference type="Gene3D" id="4.10.320.30">
    <property type="match status" value="1"/>
</dbReference>